<dbReference type="EMBL" id="VDUZ01000047">
    <property type="protein sequence ID" value="TXL71160.1"/>
    <property type="molecule type" value="Genomic_DNA"/>
</dbReference>
<evidence type="ECO:0000313" key="1">
    <source>
        <dbReference type="EMBL" id="TXL71160.1"/>
    </source>
</evidence>
<reference evidence="1 2" key="1">
    <citation type="submission" date="2019-06" db="EMBL/GenBank/DDBJ databases">
        <title>New taxonomy in bacterial strain CC-CFT640, isolated from vineyard.</title>
        <authorList>
            <person name="Lin S.-Y."/>
            <person name="Tsai C.-F."/>
            <person name="Young C.-C."/>
        </authorList>
    </citation>
    <scope>NUCLEOTIDE SEQUENCE [LARGE SCALE GENOMIC DNA]</scope>
    <source>
        <strain evidence="1 2">CC-CFT640</strain>
    </source>
</reference>
<evidence type="ECO:0008006" key="3">
    <source>
        <dbReference type="Google" id="ProtNLM"/>
    </source>
</evidence>
<dbReference type="RefSeq" id="WP_147850896.1">
    <property type="nucleotide sequence ID" value="NZ_VDUZ01000047.1"/>
</dbReference>
<evidence type="ECO:0000313" key="2">
    <source>
        <dbReference type="Proteomes" id="UP000321638"/>
    </source>
</evidence>
<organism evidence="1 2">
    <name type="scientific">Vineibacter terrae</name>
    <dbReference type="NCBI Taxonomy" id="2586908"/>
    <lineage>
        <taxon>Bacteria</taxon>
        <taxon>Pseudomonadati</taxon>
        <taxon>Pseudomonadota</taxon>
        <taxon>Alphaproteobacteria</taxon>
        <taxon>Hyphomicrobiales</taxon>
        <taxon>Vineibacter</taxon>
    </lineage>
</organism>
<name>A0A5C8PBI3_9HYPH</name>
<protein>
    <recommendedName>
        <fullName evidence="3">PilZ domain-containing protein</fullName>
    </recommendedName>
</protein>
<dbReference type="OrthoDB" id="9798164at2"/>
<accession>A0A5C8PBI3</accession>
<comment type="caution">
    <text evidence="1">The sequence shown here is derived from an EMBL/GenBank/DDBJ whole genome shotgun (WGS) entry which is preliminary data.</text>
</comment>
<dbReference type="AlphaFoldDB" id="A0A5C8PBI3"/>
<sequence>MKASNSRSTSPLASRLVRNEKLLAELREIAGRSPLTTSKTNTTAPQAETPFEIDGQEYAARLVSLSPEGGRLATDHEPPIGSLIRIGRITARVVGHLPDGIAIDFIDIED</sequence>
<proteinExistence type="predicted"/>
<dbReference type="Proteomes" id="UP000321638">
    <property type="component" value="Unassembled WGS sequence"/>
</dbReference>
<gene>
    <name evidence="1" type="ORF">FHP25_31070</name>
</gene>
<keyword evidence="2" id="KW-1185">Reference proteome</keyword>